<dbReference type="AlphaFoldDB" id="A0A4S1WXZ5"/>
<dbReference type="InterPro" id="IPR004360">
    <property type="entry name" value="Glyas_Fos-R_dOase_dom"/>
</dbReference>
<gene>
    <name evidence="3" type="ORF">E5A73_20955</name>
</gene>
<evidence type="ECO:0000313" key="3">
    <source>
        <dbReference type="EMBL" id="TGX48414.1"/>
    </source>
</evidence>
<dbReference type="OrthoDB" id="2613830at2"/>
<dbReference type="PANTHER" id="PTHR43048">
    <property type="entry name" value="METHYLMALONYL-COA EPIMERASE"/>
    <property type="match status" value="1"/>
</dbReference>
<proteinExistence type="predicted"/>
<dbReference type="RefSeq" id="WP_135965811.1">
    <property type="nucleotide sequence ID" value="NZ_SRXT01000012.1"/>
</dbReference>
<dbReference type="EMBL" id="SRXT01000012">
    <property type="protein sequence ID" value="TGX48414.1"/>
    <property type="molecule type" value="Genomic_DNA"/>
</dbReference>
<dbReference type="Gene3D" id="3.10.180.10">
    <property type="entry name" value="2,3-Dihydroxybiphenyl 1,2-Dioxygenase, domain 1"/>
    <property type="match status" value="1"/>
</dbReference>
<dbReference type="GO" id="GO:0046491">
    <property type="term" value="P:L-methylmalonyl-CoA metabolic process"/>
    <property type="evidence" value="ECO:0007669"/>
    <property type="project" value="TreeGrafter"/>
</dbReference>
<reference evidence="3 4" key="1">
    <citation type="submission" date="2019-04" db="EMBL/GenBank/DDBJ databases">
        <title>Sphingomonas psychrotolerans sp. nov., isolated from soil in the Tianshan Mountains, Xinjiang, China.</title>
        <authorList>
            <person name="Luo Y."/>
            <person name="Sheng H."/>
        </authorList>
    </citation>
    <scope>NUCLEOTIDE SEQUENCE [LARGE SCALE GENOMIC DNA]</scope>
    <source>
        <strain evidence="3 4">ZFGT-11</strain>
    </source>
</reference>
<dbReference type="Pfam" id="PF00903">
    <property type="entry name" value="Glyoxalase"/>
    <property type="match status" value="1"/>
</dbReference>
<keyword evidence="1" id="KW-0479">Metal-binding</keyword>
<dbReference type="SUPFAM" id="SSF54593">
    <property type="entry name" value="Glyoxalase/Bleomycin resistance protein/Dihydroxybiphenyl dioxygenase"/>
    <property type="match status" value="1"/>
</dbReference>
<dbReference type="PANTHER" id="PTHR43048:SF3">
    <property type="entry name" value="METHYLMALONYL-COA EPIMERASE, MITOCHONDRIAL"/>
    <property type="match status" value="1"/>
</dbReference>
<dbReference type="InterPro" id="IPR037523">
    <property type="entry name" value="VOC_core"/>
</dbReference>
<dbReference type="PROSITE" id="PS51819">
    <property type="entry name" value="VOC"/>
    <property type="match status" value="1"/>
</dbReference>
<organism evidence="3 4">
    <name type="scientific">Sphingomonas gei</name>
    <dbReference type="NCBI Taxonomy" id="1395960"/>
    <lineage>
        <taxon>Bacteria</taxon>
        <taxon>Pseudomonadati</taxon>
        <taxon>Pseudomonadota</taxon>
        <taxon>Alphaproteobacteria</taxon>
        <taxon>Sphingomonadales</taxon>
        <taxon>Sphingomonadaceae</taxon>
        <taxon>Sphingomonas</taxon>
    </lineage>
</organism>
<sequence length="173" mass="18825">MGDQLDKGEIACVRDIVDQVIELDHIAVAVPDLEAAVSWYHSALGFELIERRTTTGVSTSMISAVLRAGRAIVVLVQGIEPDSQVSRFIEEFGPGVQHVAFAVEDIDVALASVSLSGGHADTSILSDVGIRQVFLRRDARTGVRIELIERNGGEFTDASVQRLFRSMEANEIY</sequence>
<dbReference type="Proteomes" id="UP000306147">
    <property type="component" value="Unassembled WGS sequence"/>
</dbReference>
<dbReference type="InterPro" id="IPR029068">
    <property type="entry name" value="Glyas_Bleomycin-R_OHBP_Dase"/>
</dbReference>
<accession>A0A4S1WXZ5</accession>
<comment type="caution">
    <text evidence="3">The sequence shown here is derived from an EMBL/GenBank/DDBJ whole genome shotgun (WGS) entry which is preliminary data.</text>
</comment>
<protein>
    <submittedName>
        <fullName evidence="3">Glyoxalase</fullName>
    </submittedName>
</protein>
<evidence type="ECO:0000259" key="2">
    <source>
        <dbReference type="PROSITE" id="PS51819"/>
    </source>
</evidence>
<keyword evidence="4" id="KW-1185">Reference proteome</keyword>
<dbReference type="GO" id="GO:0004493">
    <property type="term" value="F:methylmalonyl-CoA epimerase activity"/>
    <property type="evidence" value="ECO:0007669"/>
    <property type="project" value="TreeGrafter"/>
</dbReference>
<dbReference type="InterPro" id="IPR051785">
    <property type="entry name" value="MMCE/EMCE_epimerase"/>
</dbReference>
<name>A0A4S1WXZ5_9SPHN</name>
<evidence type="ECO:0000313" key="4">
    <source>
        <dbReference type="Proteomes" id="UP000306147"/>
    </source>
</evidence>
<feature type="domain" description="VOC" evidence="2">
    <location>
        <begin position="22"/>
        <end position="150"/>
    </location>
</feature>
<evidence type="ECO:0000256" key="1">
    <source>
        <dbReference type="ARBA" id="ARBA00022723"/>
    </source>
</evidence>
<dbReference type="GO" id="GO:0046872">
    <property type="term" value="F:metal ion binding"/>
    <property type="evidence" value="ECO:0007669"/>
    <property type="project" value="UniProtKB-KW"/>
</dbReference>